<keyword evidence="1" id="KW-0732">Signal</keyword>
<dbReference type="Proteomes" id="UP001497457">
    <property type="component" value="Chromosome 22rd"/>
</dbReference>
<evidence type="ECO:0000313" key="2">
    <source>
        <dbReference type="EMBL" id="CAL4982887.1"/>
    </source>
</evidence>
<organism evidence="2 3">
    <name type="scientific">Urochloa decumbens</name>
    <dbReference type="NCBI Taxonomy" id="240449"/>
    <lineage>
        <taxon>Eukaryota</taxon>
        <taxon>Viridiplantae</taxon>
        <taxon>Streptophyta</taxon>
        <taxon>Embryophyta</taxon>
        <taxon>Tracheophyta</taxon>
        <taxon>Spermatophyta</taxon>
        <taxon>Magnoliopsida</taxon>
        <taxon>Liliopsida</taxon>
        <taxon>Poales</taxon>
        <taxon>Poaceae</taxon>
        <taxon>PACMAD clade</taxon>
        <taxon>Panicoideae</taxon>
        <taxon>Panicodae</taxon>
        <taxon>Paniceae</taxon>
        <taxon>Melinidinae</taxon>
        <taxon>Urochloa</taxon>
    </lineage>
</organism>
<dbReference type="AlphaFoldDB" id="A0ABC9ANQ5"/>
<dbReference type="EMBL" id="OZ075132">
    <property type="protein sequence ID" value="CAL4982887.1"/>
    <property type="molecule type" value="Genomic_DNA"/>
</dbReference>
<keyword evidence="3" id="KW-1185">Reference proteome</keyword>
<evidence type="ECO:0000256" key="1">
    <source>
        <dbReference type="SAM" id="SignalP"/>
    </source>
</evidence>
<accession>A0ABC9ANQ5</accession>
<feature type="signal peptide" evidence="1">
    <location>
        <begin position="1"/>
        <end position="33"/>
    </location>
</feature>
<name>A0ABC9ANQ5_9POAL</name>
<protein>
    <submittedName>
        <fullName evidence="2">Uncharacterized protein</fullName>
    </submittedName>
</protein>
<sequence>MAVSANGAMLRMAVPVAACIVLLLLSMGPPVMANAQDDNCRPACVRACTDFVSQTCKKVTDIAPILKLLPLFLVKCKEQVSPLCVPTCNNFCMMLTPGAPAPAPAGAAPPPCKP</sequence>
<reference evidence="2" key="1">
    <citation type="submission" date="2024-10" db="EMBL/GenBank/DDBJ databases">
        <authorList>
            <person name="Ryan C."/>
        </authorList>
    </citation>
    <scope>NUCLEOTIDE SEQUENCE [LARGE SCALE GENOMIC DNA]</scope>
</reference>
<evidence type="ECO:0000313" key="3">
    <source>
        <dbReference type="Proteomes" id="UP001497457"/>
    </source>
</evidence>
<gene>
    <name evidence="2" type="ORF">URODEC1_LOCUS56821</name>
</gene>
<feature type="chain" id="PRO_5044894189" evidence="1">
    <location>
        <begin position="34"/>
        <end position="114"/>
    </location>
</feature>
<proteinExistence type="predicted"/>